<evidence type="ECO:0000256" key="1">
    <source>
        <dbReference type="ARBA" id="ARBA00004418"/>
    </source>
</evidence>
<dbReference type="Gene3D" id="3.90.76.10">
    <property type="entry name" value="Dipeptide-binding Protein, Domain 1"/>
    <property type="match status" value="1"/>
</dbReference>
<dbReference type="GO" id="GO:0015833">
    <property type="term" value="P:peptide transport"/>
    <property type="evidence" value="ECO:0007669"/>
    <property type="project" value="TreeGrafter"/>
</dbReference>
<reference evidence="5" key="1">
    <citation type="submission" date="2020-11" db="EMBL/GenBank/DDBJ databases">
        <authorList>
            <person name="Kim M.K."/>
        </authorList>
    </citation>
    <scope>NUCLEOTIDE SEQUENCE</scope>
    <source>
        <strain evidence="5">BT350</strain>
    </source>
</reference>
<feature type="chain" id="PRO_5036997005" evidence="3">
    <location>
        <begin position="24"/>
        <end position="531"/>
    </location>
</feature>
<dbReference type="InterPro" id="IPR000914">
    <property type="entry name" value="SBP_5_dom"/>
</dbReference>
<evidence type="ECO:0000256" key="2">
    <source>
        <dbReference type="ARBA" id="ARBA00005695"/>
    </source>
</evidence>
<evidence type="ECO:0000313" key="5">
    <source>
        <dbReference type="EMBL" id="MBF9234594.1"/>
    </source>
</evidence>
<evidence type="ECO:0000256" key="3">
    <source>
        <dbReference type="SAM" id="SignalP"/>
    </source>
</evidence>
<accession>A0A931BRX7</accession>
<dbReference type="PIRSF" id="PIRSF002741">
    <property type="entry name" value="MppA"/>
    <property type="match status" value="1"/>
</dbReference>
<dbReference type="GO" id="GO:0043190">
    <property type="term" value="C:ATP-binding cassette (ABC) transporter complex"/>
    <property type="evidence" value="ECO:0007669"/>
    <property type="project" value="InterPro"/>
</dbReference>
<sequence>MKKLALASAISALALSISGGAEAQTPRVGGTIRFTAPYGSSFANLDIHTSNRAQDEIYAKAIHRSLYNWDSEGNKPVLDLAKSVDISADGLVYTYKLRDDAFFHHGRKLNADDIIWTFTRLMDGAKAYPGARSVRLIKGAVEVEKGQAKTISGLKKIDDSTLAITFTEKAEPGYFFMNAITSIYPADEAVKESFLTKPIGLGPFKFVEYVPGSRIVAERFDKFYKPGKPYADKVVVLIMGEASARDVAFRNKEIDVSILGPAQYMAYKADPELSKGILEVAEVYTRLGGFNLNFKPFTDKRVRQAINHAIDSDLIIKRLSKDKAYRATGYLPLTSPAYDKSMKAFAYDPEKAKKLLAEAGYPDGFEFEWTATANESWGIQIVEAVIPMLEKVGIKAKIKPVEGTVLGEVVRKGDFQAFAWSLSSGPDPQQALKCFHSSTPVSACNYYGFKNAEVDKLLDEAGKADDPAKKIDSLKKVNAIVYDEAPMWFFNYNKAVMAYQPWIKGLQANATELAIQNYEDMWVEASSPAAK</sequence>
<dbReference type="RefSeq" id="WP_196272697.1">
    <property type="nucleotide sequence ID" value="NZ_JADQDO010000007.1"/>
</dbReference>
<keyword evidence="3" id="KW-0732">Signal</keyword>
<dbReference type="SUPFAM" id="SSF53850">
    <property type="entry name" value="Periplasmic binding protein-like II"/>
    <property type="match status" value="1"/>
</dbReference>
<dbReference type="Proteomes" id="UP000599312">
    <property type="component" value="Unassembled WGS sequence"/>
</dbReference>
<proteinExistence type="inferred from homology"/>
<dbReference type="InterPro" id="IPR030678">
    <property type="entry name" value="Peptide/Ni-bd"/>
</dbReference>
<dbReference type="InterPro" id="IPR039424">
    <property type="entry name" value="SBP_5"/>
</dbReference>
<name>A0A931BRX7_9HYPH</name>
<dbReference type="Gene3D" id="3.40.190.10">
    <property type="entry name" value="Periplasmic binding protein-like II"/>
    <property type="match status" value="1"/>
</dbReference>
<keyword evidence="6" id="KW-1185">Reference proteome</keyword>
<comment type="caution">
    <text evidence="5">The sequence shown here is derived from an EMBL/GenBank/DDBJ whole genome shotgun (WGS) entry which is preliminary data.</text>
</comment>
<feature type="domain" description="Solute-binding protein family 5" evidence="4">
    <location>
        <begin position="75"/>
        <end position="439"/>
    </location>
</feature>
<dbReference type="PANTHER" id="PTHR30290">
    <property type="entry name" value="PERIPLASMIC BINDING COMPONENT OF ABC TRANSPORTER"/>
    <property type="match status" value="1"/>
</dbReference>
<dbReference type="EMBL" id="JADQDO010000007">
    <property type="protein sequence ID" value="MBF9234594.1"/>
    <property type="molecule type" value="Genomic_DNA"/>
</dbReference>
<evidence type="ECO:0000259" key="4">
    <source>
        <dbReference type="Pfam" id="PF00496"/>
    </source>
</evidence>
<dbReference type="AlphaFoldDB" id="A0A931BRX7"/>
<protein>
    <submittedName>
        <fullName evidence="5">ABC transporter substrate-binding protein</fullName>
    </submittedName>
</protein>
<evidence type="ECO:0000313" key="6">
    <source>
        <dbReference type="Proteomes" id="UP000599312"/>
    </source>
</evidence>
<comment type="subcellular location">
    <subcellularLocation>
        <location evidence="1">Periplasm</location>
    </subcellularLocation>
</comment>
<gene>
    <name evidence="5" type="ORF">I2H38_14540</name>
</gene>
<dbReference type="GO" id="GO:1904680">
    <property type="term" value="F:peptide transmembrane transporter activity"/>
    <property type="evidence" value="ECO:0007669"/>
    <property type="project" value="TreeGrafter"/>
</dbReference>
<feature type="signal peptide" evidence="3">
    <location>
        <begin position="1"/>
        <end position="23"/>
    </location>
</feature>
<dbReference type="Gene3D" id="3.10.105.10">
    <property type="entry name" value="Dipeptide-binding Protein, Domain 3"/>
    <property type="match status" value="1"/>
</dbReference>
<comment type="similarity">
    <text evidence="2">Belongs to the bacterial solute-binding protein 5 family.</text>
</comment>
<dbReference type="GO" id="GO:0030288">
    <property type="term" value="C:outer membrane-bounded periplasmic space"/>
    <property type="evidence" value="ECO:0007669"/>
    <property type="project" value="UniProtKB-ARBA"/>
</dbReference>
<dbReference type="Pfam" id="PF00496">
    <property type="entry name" value="SBP_bac_5"/>
    <property type="match status" value="1"/>
</dbReference>
<dbReference type="PANTHER" id="PTHR30290:SF83">
    <property type="entry name" value="ABC TRANSPORTER SUBSTRATE-BINDING PROTEIN"/>
    <property type="match status" value="1"/>
</dbReference>
<organism evidence="5 6">
    <name type="scientific">Microvirga alba</name>
    <dbReference type="NCBI Taxonomy" id="2791025"/>
    <lineage>
        <taxon>Bacteria</taxon>
        <taxon>Pseudomonadati</taxon>
        <taxon>Pseudomonadota</taxon>
        <taxon>Alphaproteobacteria</taxon>
        <taxon>Hyphomicrobiales</taxon>
        <taxon>Methylobacteriaceae</taxon>
        <taxon>Microvirga</taxon>
    </lineage>
</organism>
<dbReference type="CDD" id="cd00995">
    <property type="entry name" value="PBP2_NikA_DppA_OppA_like"/>
    <property type="match status" value="1"/>
</dbReference>